<dbReference type="PROSITE" id="PS51178">
    <property type="entry name" value="PASTA"/>
    <property type="match status" value="1"/>
</dbReference>
<feature type="transmembrane region" description="Helical" evidence="2">
    <location>
        <begin position="296"/>
        <end position="314"/>
    </location>
</feature>
<evidence type="ECO:0000256" key="1">
    <source>
        <dbReference type="SAM" id="MobiDB-lite"/>
    </source>
</evidence>
<feature type="region of interest" description="Disordered" evidence="1">
    <location>
        <begin position="412"/>
        <end position="436"/>
    </location>
</feature>
<dbReference type="Gene3D" id="3.30.10.20">
    <property type="match status" value="1"/>
</dbReference>
<dbReference type="Pfam" id="PF03793">
    <property type="entry name" value="PASTA"/>
    <property type="match status" value="1"/>
</dbReference>
<dbReference type="RefSeq" id="WP_315605900.1">
    <property type="nucleotide sequence ID" value="NZ_CP130318.1"/>
</dbReference>
<dbReference type="SMART" id="SM00740">
    <property type="entry name" value="PASTA"/>
    <property type="match status" value="1"/>
</dbReference>
<feature type="compositionally biased region" description="Low complexity" evidence="1">
    <location>
        <begin position="326"/>
        <end position="339"/>
    </location>
</feature>
<dbReference type="Proteomes" id="UP001305702">
    <property type="component" value="Chromosome"/>
</dbReference>
<dbReference type="EMBL" id="CP130318">
    <property type="protein sequence ID" value="WNQ12123.1"/>
    <property type="molecule type" value="Genomic_DNA"/>
</dbReference>
<keyword evidence="2" id="KW-1133">Transmembrane helix</keyword>
<evidence type="ECO:0000313" key="5">
    <source>
        <dbReference type="Proteomes" id="UP001305702"/>
    </source>
</evidence>
<sequence>MNQAMGKRYVAHSQILPLSKGHLYYGEDLSLQRDVILYASEYREGSASHDYMTRLGKASALTHESFQHILDTSLEGETLLVVLNRGNGSPLFEKVGETGWTFHKIITLVSELGKGMLDAMEAGLTGYSVACENLWLKDDGRAAVINYWETGVTETQGASGLCVLLGQLAAGSAYALDPIRALEKHLGGPRMQASPEQKAALMKLVRNVWLDQASLSSLVFGLQGLLTSGSPAKESPSAAARTGREEPPVRKPQVPADTAPWAPAKERPPARAAAPAAASNDAGQEEAAGLPAPKKWLVGLSALIVAGFLIWLLLPSDKPDKRTAEPPEASSSPGPTASGGNAGGSKGGPSTKPSPSLSPTPSPSAEGAKAETGIVPALVGLTKEDAEKQAVAAGLHYNFFLENDSLPAGAVFKQDPPAGTPAAKGDNVTFWVSKGP</sequence>
<dbReference type="CDD" id="cd06577">
    <property type="entry name" value="PASTA_pknB"/>
    <property type="match status" value="1"/>
</dbReference>
<protein>
    <submittedName>
        <fullName evidence="4">PASTA domain-containing protein</fullName>
    </submittedName>
</protein>
<keyword evidence="2" id="KW-0812">Transmembrane</keyword>
<evidence type="ECO:0000256" key="2">
    <source>
        <dbReference type="SAM" id="Phobius"/>
    </source>
</evidence>
<keyword evidence="5" id="KW-1185">Reference proteome</keyword>
<keyword evidence="2" id="KW-0472">Membrane</keyword>
<dbReference type="AlphaFoldDB" id="A0AA96LFI9"/>
<dbReference type="InterPro" id="IPR005543">
    <property type="entry name" value="PASTA_dom"/>
</dbReference>
<evidence type="ECO:0000259" key="3">
    <source>
        <dbReference type="PROSITE" id="PS51178"/>
    </source>
</evidence>
<name>A0AA96LFI9_9BACL</name>
<feature type="domain" description="PASTA" evidence="3">
    <location>
        <begin position="369"/>
        <end position="434"/>
    </location>
</feature>
<gene>
    <name evidence="4" type="ORF">MJA45_03415</name>
</gene>
<dbReference type="KEGG" id="paun:MJA45_03415"/>
<accession>A0AA96LFI9</accession>
<evidence type="ECO:0000313" key="4">
    <source>
        <dbReference type="EMBL" id="WNQ12123.1"/>
    </source>
</evidence>
<reference evidence="4 5" key="1">
    <citation type="submission" date="2022-02" db="EMBL/GenBank/DDBJ databases">
        <title>Paenibacillus sp. MBLB1776 Whole Genome Shotgun Sequencing.</title>
        <authorList>
            <person name="Hwang C.Y."/>
            <person name="Cho E.-S."/>
            <person name="Seo M.-J."/>
        </authorList>
    </citation>
    <scope>NUCLEOTIDE SEQUENCE [LARGE SCALE GENOMIC DNA]</scope>
    <source>
        <strain evidence="4 5">MBLB1776</strain>
    </source>
</reference>
<feature type="region of interest" description="Disordered" evidence="1">
    <location>
        <begin position="229"/>
        <end position="286"/>
    </location>
</feature>
<organism evidence="4 5">
    <name type="scientific">Paenibacillus aurantius</name>
    <dbReference type="NCBI Taxonomy" id="2918900"/>
    <lineage>
        <taxon>Bacteria</taxon>
        <taxon>Bacillati</taxon>
        <taxon>Bacillota</taxon>
        <taxon>Bacilli</taxon>
        <taxon>Bacillales</taxon>
        <taxon>Paenibacillaceae</taxon>
        <taxon>Paenibacillus</taxon>
    </lineage>
</organism>
<proteinExistence type="predicted"/>
<feature type="region of interest" description="Disordered" evidence="1">
    <location>
        <begin position="320"/>
        <end position="371"/>
    </location>
</feature>